<dbReference type="InterPro" id="IPR036130">
    <property type="entry name" value="Pyridoxine-5'_phos_synth"/>
</dbReference>
<feature type="binding site" evidence="4">
    <location>
        <position position="18"/>
    </location>
    <ligand>
        <name>3-amino-2-oxopropyl phosphate</name>
        <dbReference type="ChEBI" id="CHEBI:57279"/>
    </ligand>
</feature>
<feature type="active site" description="Proton acceptor" evidence="4">
    <location>
        <position position="70"/>
    </location>
</feature>
<feature type="binding site" evidence="4">
    <location>
        <position position="199"/>
    </location>
    <ligand>
        <name>3-amino-2-oxopropyl phosphate</name>
        <dbReference type="ChEBI" id="CHEBI:57279"/>
    </ligand>
</feature>
<evidence type="ECO:0000256" key="3">
    <source>
        <dbReference type="ARBA" id="ARBA00023096"/>
    </source>
</evidence>
<feature type="binding site" evidence="4">
    <location>
        <position position="100"/>
    </location>
    <ligand>
        <name>1-deoxy-D-xylulose 5-phosphate</name>
        <dbReference type="ChEBI" id="CHEBI:57792"/>
    </ligand>
</feature>
<comment type="catalytic activity">
    <reaction evidence="4">
        <text>3-amino-2-oxopropyl phosphate + 1-deoxy-D-xylulose 5-phosphate = pyridoxine 5'-phosphate + phosphate + 2 H2O + H(+)</text>
        <dbReference type="Rhea" id="RHEA:15265"/>
        <dbReference type="ChEBI" id="CHEBI:15377"/>
        <dbReference type="ChEBI" id="CHEBI:15378"/>
        <dbReference type="ChEBI" id="CHEBI:43474"/>
        <dbReference type="ChEBI" id="CHEBI:57279"/>
        <dbReference type="ChEBI" id="CHEBI:57792"/>
        <dbReference type="ChEBI" id="CHEBI:58589"/>
        <dbReference type="EC" id="2.6.99.2"/>
    </reaction>
</comment>
<accession>A0ABV2CLP5</accession>
<dbReference type="SUPFAM" id="SSF63892">
    <property type="entry name" value="Pyridoxine 5'-phosphate synthase"/>
    <property type="match status" value="1"/>
</dbReference>
<name>A0ABV2CLP5_9RHOO</name>
<keyword evidence="3 4" id="KW-0664">Pyridoxine biosynthesis</keyword>
<dbReference type="NCBIfam" id="NF003627">
    <property type="entry name" value="PRK05265.1-5"/>
    <property type="match status" value="1"/>
</dbReference>
<reference evidence="6 7" key="1">
    <citation type="submission" date="2024-07" db="EMBL/GenBank/DDBJ databases">
        <title>Uliginosibacterium paludis KCTC:42655.</title>
        <authorList>
            <person name="Kim M.K."/>
        </authorList>
    </citation>
    <scope>NUCLEOTIDE SEQUENCE [LARGE SCALE GENOMIC DNA]</scope>
    <source>
        <strain evidence="6 7">KCTC 42655</strain>
    </source>
</reference>
<feature type="binding site" evidence="4">
    <location>
        <position position="50"/>
    </location>
    <ligand>
        <name>1-deoxy-D-xylulose 5-phosphate</name>
        <dbReference type="ChEBI" id="CHEBI:57792"/>
    </ligand>
</feature>
<evidence type="ECO:0000256" key="2">
    <source>
        <dbReference type="ARBA" id="ARBA00022679"/>
    </source>
</evidence>
<feature type="site" description="Transition state stabilizer" evidence="4">
    <location>
        <position position="151"/>
    </location>
</feature>
<dbReference type="NCBIfam" id="TIGR00559">
    <property type="entry name" value="pdxJ"/>
    <property type="match status" value="1"/>
</dbReference>
<gene>
    <name evidence="4" type="primary">pdxJ</name>
    <name evidence="6" type="ORF">ABVT11_03245</name>
</gene>
<dbReference type="CDD" id="cd00003">
    <property type="entry name" value="PNPsynthase"/>
    <property type="match status" value="1"/>
</dbReference>
<evidence type="ECO:0000313" key="7">
    <source>
        <dbReference type="Proteomes" id="UP001548590"/>
    </source>
</evidence>
<dbReference type="InterPro" id="IPR013785">
    <property type="entry name" value="Aldolase_TIM"/>
</dbReference>
<protein>
    <recommendedName>
        <fullName evidence="4 5">Pyridoxine 5'-phosphate synthase</fullName>
        <shortName evidence="4">PNP synthase</shortName>
        <ecNumber evidence="4 5">2.6.99.2</ecNumber>
    </recommendedName>
</protein>
<comment type="function">
    <text evidence="4">Catalyzes the complicated ring closure reaction between the two acyclic compounds 1-deoxy-D-xylulose-5-phosphate (DXP) and 3-amino-2-oxopropyl phosphate (1-amino-acetone-3-phosphate or AAP) to form pyridoxine 5'-phosphate (PNP) and inorganic phosphate.</text>
</comment>
<dbReference type="EMBL" id="JBEWLZ010000002">
    <property type="protein sequence ID" value="MET1488830.1"/>
    <property type="molecule type" value="Genomic_DNA"/>
</dbReference>
<keyword evidence="1 4" id="KW-0963">Cytoplasm</keyword>
<dbReference type="Pfam" id="PF03740">
    <property type="entry name" value="PdxJ"/>
    <property type="match status" value="1"/>
</dbReference>
<keyword evidence="2 4" id="KW-0808">Transferase</keyword>
<dbReference type="GO" id="GO:0033856">
    <property type="term" value="F:pyridoxine 5'-phosphate synthase activity"/>
    <property type="evidence" value="ECO:0007669"/>
    <property type="project" value="UniProtKB-EC"/>
</dbReference>
<dbReference type="Gene3D" id="3.20.20.70">
    <property type="entry name" value="Aldolase class I"/>
    <property type="match status" value="1"/>
</dbReference>
<evidence type="ECO:0000256" key="4">
    <source>
        <dbReference type="HAMAP-Rule" id="MF_00279"/>
    </source>
</evidence>
<dbReference type="NCBIfam" id="NF003625">
    <property type="entry name" value="PRK05265.1-3"/>
    <property type="match status" value="1"/>
</dbReference>
<dbReference type="HAMAP" id="MF_00279">
    <property type="entry name" value="PdxJ"/>
    <property type="match status" value="1"/>
</dbReference>
<dbReference type="PANTHER" id="PTHR30456:SF0">
    <property type="entry name" value="PYRIDOXINE 5'-PHOSPHATE SYNTHASE"/>
    <property type="match status" value="1"/>
</dbReference>
<dbReference type="PANTHER" id="PTHR30456">
    <property type="entry name" value="PYRIDOXINE 5'-PHOSPHATE SYNTHASE"/>
    <property type="match status" value="1"/>
</dbReference>
<comment type="similarity">
    <text evidence="4">Belongs to the PNP synthase family.</text>
</comment>
<dbReference type="Proteomes" id="UP001548590">
    <property type="component" value="Unassembled WGS sequence"/>
</dbReference>
<dbReference type="InterPro" id="IPR004569">
    <property type="entry name" value="PyrdxlP_synth_PdxJ"/>
</dbReference>
<feature type="active site" description="Proton donor" evidence="4">
    <location>
        <position position="198"/>
    </location>
</feature>
<comment type="subcellular location">
    <subcellularLocation>
        <location evidence="4">Cytoplasm</location>
    </subcellularLocation>
</comment>
<organism evidence="6 7">
    <name type="scientific">Uliginosibacterium paludis</name>
    <dbReference type="NCBI Taxonomy" id="1615952"/>
    <lineage>
        <taxon>Bacteria</taxon>
        <taxon>Pseudomonadati</taxon>
        <taxon>Pseudomonadota</taxon>
        <taxon>Betaproteobacteria</taxon>
        <taxon>Rhodocyclales</taxon>
        <taxon>Zoogloeaceae</taxon>
        <taxon>Uliginosibacterium</taxon>
    </lineage>
</organism>
<keyword evidence="7" id="KW-1185">Reference proteome</keyword>
<dbReference type="EC" id="2.6.99.2" evidence="4 5"/>
<proteinExistence type="inferred from homology"/>
<evidence type="ECO:0000256" key="5">
    <source>
        <dbReference type="NCBIfam" id="TIGR00559"/>
    </source>
</evidence>
<dbReference type="RefSeq" id="WP_345923771.1">
    <property type="nucleotide sequence ID" value="NZ_JBDIVF010000001.1"/>
</dbReference>
<feature type="active site" description="Proton acceptor" evidence="4">
    <location>
        <position position="43"/>
    </location>
</feature>
<comment type="pathway">
    <text evidence="4">Cofactor biosynthesis; pyridoxine 5'-phosphate biosynthesis; pyridoxine 5'-phosphate from D-erythrose 4-phosphate: step 5/5.</text>
</comment>
<evidence type="ECO:0000256" key="1">
    <source>
        <dbReference type="ARBA" id="ARBA00022490"/>
    </source>
</evidence>
<feature type="binding site" evidence="4">
    <location>
        <begin position="220"/>
        <end position="221"/>
    </location>
    <ligand>
        <name>3-amino-2-oxopropyl phosphate</name>
        <dbReference type="ChEBI" id="CHEBI:57279"/>
    </ligand>
</feature>
<sequence length="250" mass="27518">MIELGVNIDHVATIRQARRTYEPDPVWAAVEAHLGGADGITVHLREDRRHIQDHDVRRLRELTHIKLNLEMAATEEMVGIACQIRPEMAMLVPEGRQEVTTEGGLNILAQEAELKRSIQRLADAGIMTSVFIDPDIAQVEAAARIGASVCEIHTGPYAAAFHTKGRDARSPAVLEELDKIAAAGRAIVGLGMRFNAGHALNYFNVQPVAALPDVRELHIGHAIVSRAVFVGLREAVAEMKRLMREADQRR</sequence>
<feature type="binding site" evidence="4">
    <location>
        <begin position="9"/>
        <end position="10"/>
    </location>
    <ligand>
        <name>1-deoxy-D-xylulose 5-phosphate</name>
        <dbReference type="ChEBI" id="CHEBI:57792"/>
    </ligand>
</feature>
<comment type="caution">
    <text evidence="6">The sequence shown here is derived from an EMBL/GenBank/DDBJ whole genome shotgun (WGS) entry which is preliminary data.</text>
</comment>
<feature type="binding site" evidence="4">
    <location>
        <position position="7"/>
    </location>
    <ligand>
        <name>3-amino-2-oxopropyl phosphate</name>
        <dbReference type="ChEBI" id="CHEBI:57279"/>
    </ligand>
</feature>
<comment type="subunit">
    <text evidence="4">Homooctamer; tetramer of dimers.</text>
</comment>
<evidence type="ECO:0000313" key="6">
    <source>
        <dbReference type="EMBL" id="MET1488830.1"/>
    </source>
</evidence>
<feature type="binding site" evidence="4">
    <location>
        <position position="45"/>
    </location>
    <ligand>
        <name>1-deoxy-D-xylulose 5-phosphate</name>
        <dbReference type="ChEBI" id="CHEBI:57792"/>
    </ligand>
</feature>